<evidence type="ECO:0000259" key="5">
    <source>
        <dbReference type="Pfam" id="PF14905"/>
    </source>
</evidence>
<protein>
    <submittedName>
        <fullName evidence="6">Outer membrane beta-barrel protein</fullName>
    </submittedName>
</protein>
<feature type="domain" description="Outer membrane protein beta-barrel" evidence="5">
    <location>
        <begin position="441"/>
        <end position="905"/>
    </location>
</feature>
<evidence type="ECO:0000256" key="4">
    <source>
        <dbReference type="SAM" id="SignalP"/>
    </source>
</evidence>
<feature type="signal peptide" evidence="4">
    <location>
        <begin position="1"/>
        <end position="22"/>
    </location>
</feature>
<keyword evidence="4" id="KW-0732">Signal</keyword>
<keyword evidence="3" id="KW-0998">Cell outer membrane</keyword>
<dbReference type="Proteomes" id="UP001595818">
    <property type="component" value="Unassembled WGS sequence"/>
</dbReference>
<sequence>MHLKFPLFPFLAFCLCGSSAMAQYEGKIVDKDTREPLFGAYIFLKDNEGETLSSGFTDEEGLFSVEKPDTDRFWVEISFMGYKDYRKRKRAPRTNRLGTFELENDGELMDAVEIDAPHITGEVKGDTVAFNADAYKTRPEADAFDLVRKMPGVVLQNGTIQVQGEDVEEVLVDGRPFFGDNPSAALRNLPAEVIDRIEFLDRQGDEAILTGFDDEENIKTINIITKEDKRAGRFGKFFGGYGSDNNYLAGGHMNFFREAQRLTVIGLSNNINQQNFSADDLSGAFGNTDNRRGGGNDLSVRSQPGITTTNAIGANFSDEYLDEKLKLTGSYLYNNRDNVLNRYSSRDYVLPNDSLQLYQEHRSNRNRSESHRLNFRIDYDINDRHALIIRPSLGYEKNRATNQLTAANLFDMNTPISETNNTTDSERQALSFRNFMVYRYNFKKTGRNFSTRVVTRYNDNEGISDLTAVNRNFQTDLTDSLIQNSTTASDGFNYNVRFTYTEPLGESSVLRADYQIANNISNTLQEVLRQEQETGVGRLDSTLSNQFENTYLTQRAGLGYRLRKGIFRMYANLRYQTATIDSDRIFPGFENIRRDFTNILPRLRMDFRFNRESNLRVDYRTFTNAPSIRQLQDVIDNSNPIQLSNGNAELNQEFTHRAFARYRKINPETSRSFMIYANAMVTQDFIGNETFIASLDTLIQGSVLLNQGGQYTRPVNLDNFWNFRTFVSWGFPLQFMSSNLNLHTRFNINNRPGRINEQTNFNRNTSIGQGFVLSSNISEHLDFNFSMRGNYNVVRSSLQENLNQDYYTQQTRLDLFWNFVGGLFISTNANHQLYRGLGEDFDQSIYLVNLDVGYRIPPSRKAEFKLTVFDLFNQNLSIDRNVTDVYVEDVRTQVLRQFVMLTFTYNLRSFGGYRMELE</sequence>
<evidence type="ECO:0000313" key="6">
    <source>
        <dbReference type="EMBL" id="MFC4873835.1"/>
    </source>
</evidence>
<evidence type="ECO:0000256" key="2">
    <source>
        <dbReference type="ARBA" id="ARBA00023136"/>
    </source>
</evidence>
<evidence type="ECO:0000313" key="7">
    <source>
        <dbReference type="Proteomes" id="UP001595818"/>
    </source>
</evidence>
<organism evidence="6 7">
    <name type="scientific">Negadavirga shengliensis</name>
    <dbReference type="NCBI Taxonomy" id="1389218"/>
    <lineage>
        <taxon>Bacteria</taxon>
        <taxon>Pseudomonadati</taxon>
        <taxon>Bacteroidota</taxon>
        <taxon>Cytophagia</taxon>
        <taxon>Cytophagales</taxon>
        <taxon>Cyclobacteriaceae</taxon>
        <taxon>Negadavirga</taxon>
    </lineage>
</organism>
<dbReference type="InterPro" id="IPR036942">
    <property type="entry name" value="Beta-barrel_TonB_sf"/>
</dbReference>
<dbReference type="Gene3D" id="2.40.170.20">
    <property type="entry name" value="TonB-dependent receptor, beta-barrel domain"/>
    <property type="match status" value="1"/>
</dbReference>
<dbReference type="EMBL" id="JBHSJJ010000013">
    <property type="protein sequence ID" value="MFC4873835.1"/>
    <property type="molecule type" value="Genomic_DNA"/>
</dbReference>
<reference evidence="7" key="1">
    <citation type="journal article" date="2019" name="Int. J. Syst. Evol. Microbiol.">
        <title>The Global Catalogue of Microorganisms (GCM) 10K type strain sequencing project: providing services to taxonomists for standard genome sequencing and annotation.</title>
        <authorList>
            <consortium name="The Broad Institute Genomics Platform"/>
            <consortium name="The Broad Institute Genome Sequencing Center for Infectious Disease"/>
            <person name="Wu L."/>
            <person name="Ma J."/>
        </authorList>
    </citation>
    <scope>NUCLEOTIDE SEQUENCE [LARGE SCALE GENOMIC DNA]</scope>
    <source>
        <strain evidence="7">CGMCC 4.7466</strain>
    </source>
</reference>
<dbReference type="Pfam" id="PF14905">
    <property type="entry name" value="OMP_b-brl_3"/>
    <property type="match status" value="1"/>
</dbReference>
<dbReference type="InterPro" id="IPR008969">
    <property type="entry name" value="CarboxyPept-like_regulatory"/>
</dbReference>
<proteinExistence type="predicted"/>
<dbReference type="InterPro" id="IPR041700">
    <property type="entry name" value="OMP_b-brl_3"/>
</dbReference>
<keyword evidence="2" id="KW-0472">Membrane</keyword>
<feature type="chain" id="PRO_5046871402" evidence="4">
    <location>
        <begin position="23"/>
        <end position="918"/>
    </location>
</feature>
<evidence type="ECO:0000256" key="3">
    <source>
        <dbReference type="ARBA" id="ARBA00023237"/>
    </source>
</evidence>
<accession>A0ABV9T517</accession>
<dbReference type="Pfam" id="PF13715">
    <property type="entry name" value="CarbopepD_reg_2"/>
    <property type="match status" value="1"/>
</dbReference>
<dbReference type="SUPFAM" id="SSF56935">
    <property type="entry name" value="Porins"/>
    <property type="match status" value="1"/>
</dbReference>
<keyword evidence="7" id="KW-1185">Reference proteome</keyword>
<name>A0ABV9T517_9BACT</name>
<dbReference type="SUPFAM" id="SSF49464">
    <property type="entry name" value="Carboxypeptidase regulatory domain-like"/>
    <property type="match status" value="1"/>
</dbReference>
<comment type="caution">
    <text evidence="6">The sequence shown here is derived from an EMBL/GenBank/DDBJ whole genome shotgun (WGS) entry which is preliminary data.</text>
</comment>
<evidence type="ECO:0000256" key="1">
    <source>
        <dbReference type="ARBA" id="ARBA00004442"/>
    </source>
</evidence>
<gene>
    <name evidence="6" type="ORF">ACFPFU_19180</name>
</gene>
<comment type="subcellular location">
    <subcellularLocation>
        <location evidence="1">Cell outer membrane</location>
    </subcellularLocation>
</comment>